<evidence type="ECO:0000256" key="6">
    <source>
        <dbReference type="SAM" id="Phobius"/>
    </source>
</evidence>
<dbReference type="Proteomes" id="UP000187406">
    <property type="component" value="Unassembled WGS sequence"/>
</dbReference>
<dbReference type="OrthoDB" id="1849707at2759"/>
<protein>
    <submittedName>
        <fullName evidence="8">LEA_2 domain-containing protein</fullName>
    </submittedName>
</protein>
<accession>A0A1Q3BVC1</accession>
<dbReference type="GO" id="GO:0098542">
    <property type="term" value="P:defense response to other organism"/>
    <property type="evidence" value="ECO:0007669"/>
    <property type="project" value="InterPro"/>
</dbReference>
<dbReference type="InterPro" id="IPR004864">
    <property type="entry name" value="LEA_2"/>
</dbReference>
<dbReference type="InterPro" id="IPR044839">
    <property type="entry name" value="NDR1-like"/>
</dbReference>
<feature type="compositionally biased region" description="Basic and acidic residues" evidence="5">
    <location>
        <begin position="1"/>
        <end position="20"/>
    </location>
</feature>
<reference evidence="9" key="1">
    <citation type="submission" date="2016-04" db="EMBL/GenBank/DDBJ databases">
        <title>Cephalotus genome sequencing.</title>
        <authorList>
            <person name="Fukushima K."/>
            <person name="Hasebe M."/>
            <person name="Fang X."/>
        </authorList>
    </citation>
    <scope>NUCLEOTIDE SEQUENCE [LARGE SCALE GENOMIC DNA]</scope>
    <source>
        <strain evidence="9">cv. St1</strain>
    </source>
</reference>
<dbReference type="FunCoup" id="A0A1Q3BVC1">
    <property type="interactions" value="49"/>
</dbReference>
<gene>
    <name evidence="8" type="ORF">CFOL_v3_15395</name>
</gene>
<dbReference type="EMBL" id="BDDD01000951">
    <property type="protein sequence ID" value="GAV71906.1"/>
    <property type="molecule type" value="Genomic_DNA"/>
</dbReference>
<evidence type="ECO:0000256" key="3">
    <source>
        <dbReference type="ARBA" id="ARBA00022989"/>
    </source>
</evidence>
<evidence type="ECO:0000256" key="2">
    <source>
        <dbReference type="ARBA" id="ARBA00022692"/>
    </source>
</evidence>
<comment type="subcellular location">
    <subcellularLocation>
        <location evidence="1">Membrane</location>
        <topology evidence="1">Single-pass membrane protein</topology>
    </subcellularLocation>
</comment>
<dbReference type="GO" id="GO:0005886">
    <property type="term" value="C:plasma membrane"/>
    <property type="evidence" value="ECO:0007669"/>
    <property type="project" value="TreeGrafter"/>
</dbReference>
<proteinExistence type="predicted"/>
<evidence type="ECO:0000256" key="4">
    <source>
        <dbReference type="ARBA" id="ARBA00023136"/>
    </source>
</evidence>
<sequence>MADRVYPHDHENPQHKEEVKQGGQQPSTPSVSPPENPTTPSGTYVIQIPKDNIYRVPPPENATRYQQLTRRKSRRSPCCCCLCYLLSLIVSLIVLAAIAAAVFYLVVRPEAPKYSVDSIAIRGFNLTSSSSPISPEFDVTVTANNPNNKIGIYYVEKSSIDVSYEGVQLCSGALPVFYQPPKNVTVFMAALKGSGIQLSSAVSTSLLDDQTQGMVPFHVTLRAPVKIKVGSVKTWTITVKVDCDVTVDNLTAASSIVSKKCDYGVDLW</sequence>
<dbReference type="InParanoid" id="A0A1Q3BVC1"/>
<feature type="transmembrane region" description="Helical" evidence="6">
    <location>
        <begin position="84"/>
        <end position="107"/>
    </location>
</feature>
<evidence type="ECO:0000256" key="5">
    <source>
        <dbReference type="SAM" id="MobiDB-lite"/>
    </source>
</evidence>
<dbReference type="Pfam" id="PF03168">
    <property type="entry name" value="LEA_2"/>
    <property type="match status" value="1"/>
</dbReference>
<evidence type="ECO:0000313" key="9">
    <source>
        <dbReference type="Proteomes" id="UP000187406"/>
    </source>
</evidence>
<evidence type="ECO:0000313" key="8">
    <source>
        <dbReference type="EMBL" id="GAV71906.1"/>
    </source>
</evidence>
<dbReference type="PANTHER" id="PTHR31234">
    <property type="entry name" value="LATE EMBRYOGENESIS ABUNDANT (LEA) HYDROXYPROLINE-RICH GLYCOPROTEIN FAMILY"/>
    <property type="match status" value="1"/>
</dbReference>
<dbReference type="Gene3D" id="2.60.40.1820">
    <property type="match status" value="1"/>
</dbReference>
<keyword evidence="3 6" id="KW-1133">Transmembrane helix</keyword>
<feature type="domain" description="Late embryogenesis abundant protein LEA-2 subgroup" evidence="7">
    <location>
        <begin position="140"/>
        <end position="243"/>
    </location>
</feature>
<dbReference type="PANTHER" id="PTHR31234:SF2">
    <property type="entry name" value="OS05G0199100 PROTEIN"/>
    <property type="match status" value="1"/>
</dbReference>
<keyword evidence="4 6" id="KW-0472">Membrane</keyword>
<dbReference type="AlphaFoldDB" id="A0A1Q3BVC1"/>
<name>A0A1Q3BVC1_CEPFO</name>
<keyword evidence="9" id="KW-1185">Reference proteome</keyword>
<organism evidence="8 9">
    <name type="scientific">Cephalotus follicularis</name>
    <name type="common">Albany pitcher plant</name>
    <dbReference type="NCBI Taxonomy" id="3775"/>
    <lineage>
        <taxon>Eukaryota</taxon>
        <taxon>Viridiplantae</taxon>
        <taxon>Streptophyta</taxon>
        <taxon>Embryophyta</taxon>
        <taxon>Tracheophyta</taxon>
        <taxon>Spermatophyta</taxon>
        <taxon>Magnoliopsida</taxon>
        <taxon>eudicotyledons</taxon>
        <taxon>Gunneridae</taxon>
        <taxon>Pentapetalae</taxon>
        <taxon>rosids</taxon>
        <taxon>fabids</taxon>
        <taxon>Oxalidales</taxon>
        <taxon>Cephalotaceae</taxon>
        <taxon>Cephalotus</taxon>
    </lineage>
</organism>
<feature type="region of interest" description="Disordered" evidence="5">
    <location>
        <begin position="1"/>
        <end position="42"/>
    </location>
</feature>
<dbReference type="STRING" id="3775.A0A1Q3BVC1"/>
<evidence type="ECO:0000256" key="1">
    <source>
        <dbReference type="ARBA" id="ARBA00004167"/>
    </source>
</evidence>
<comment type="caution">
    <text evidence="8">The sequence shown here is derived from an EMBL/GenBank/DDBJ whole genome shotgun (WGS) entry which is preliminary data.</text>
</comment>
<keyword evidence="2 6" id="KW-0812">Transmembrane</keyword>
<evidence type="ECO:0000259" key="7">
    <source>
        <dbReference type="Pfam" id="PF03168"/>
    </source>
</evidence>